<dbReference type="EMBL" id="BMEG01000009">
    <property type="protein sequence ID" value="GGD87849.1"/>
    <property type="molecule type" value="Genomic_DNA"/>
</dbReference>
<keyword evidence="6 7" id="KW-0472">Membrane</keyword>
<dbReference type="PIRSF" id="PIRSF006324">
    <property type="entry name" value="LeuE"/>
    <property type="match status" value="1"/>
</dbReference>
<dbReference type="PANTHER" id="PTHR30086">
    <property type="entry name" value="ARGININE EXPORTER PROTEIN ARGO"/>
    <property type="match status" value="1"/>
</dbReference>
<reference evidence="8" key="1">
    <citation type="journal article" date="2014" name="Int. J. Syst. Evol. Microbiol.">
        <title>Complete genome of a new Firmicutes species belonging to the dominant human colonic microbiota ('Ruminococcus bicirculans') reveals two chromosomes and a selective capacity to utilize plant glucans.</title>
        <authorList>
            <consortium name="NISC Comparative Sequencing Program"/>
            <person name="Wegmann U."/>
            <person name="Louis P."/>
            <person name="Goesmann A."/>
            <person name="Henrissat B."/>
            <person name="Duncan S.H."/>
            <person name="Flint H.J."/>
        </authorList>
    </citation>
    <scope>NUCLEOTIDE SEQUENCE</scope>
    <source>
        <strain evidence="8">CGMCC 1.11013</strain>
    </source>
</reference>
<dbReference type="EMBL" id="JFHE01000005">
    <property type="protein sequence ID" value="KDR35960.1"/>
    <property type="molecule type" value="Genomic_DNA"/>
</dbReference>
<comment type="caution">
    <text evidence="9">The sequence shown here is derived from an EMBL/GenBank/DDBJ whole genome shotgun (WGS) entry which is preliminary data.</text>
</comment>
<keyword evidence="11" id="KW-1185">Reference proteome</keyword>
<dbReference type="GO" id="GO:0005886">
    <property type="term" value="C:plasma membrane"/>
    <property type="evidence" value="ECO:0007669"/>
    <property type="project" value="UniProtKB-SubCell"/>
</dbReference>
<organism evidence="9 10">
    <name type="scientific">Caballeronia grimmiae</name>
    <dbReference type="NCBI Taxonomy" id="1071679"/>
    <lineage>
        <taxon>Bacteria</taxon>
        <taxon>Pseudomonadati</taxon>
        <taxon>Pseudomonadota</taxon>
        <taxon>Betaproteobacteria</taxon>
        <taxon>Burkholderiales</taxon>
        <taxon>Burkholderiaceae</taxon>
        <taxon>Caballeronia</taxon>
    </lineage>
</organism>
<sequence length="211" mass="22695">MKLQFWWPFVASAFVIFAIPGPSLLLMMTHAARYGMRRCVATMAGSLCALVIMVSGSAAGLHVLLDAWPRVFDALRIAGGAYLIWLGVRSWRAKAGPVEARDQRGVAQAPVVKSATLFRNGFLVASSNPKAIVFAAAILPQFIDASQPILPQFAVMLPTFAVIVVGWYAVYAGLGARIGEKLRSEGVARAFNRLTGSVFVGFGAMMALLRH</sequence>
<evidence type="ECO:0000313" key="8">
    <source>
        <dbReference type="EMBL" id="GGD87849.1"/>
    </source>
</evidence>
<feature type="transmembrane region" description="Helical" evidence="7">
    <location>
        <begin position="39"/>
        <end position="65"/>
    </location>
</feature>
<feature type="transmembrane region" description="Helical" evidence="7">
    <location>
        <begin position="6"/>
        <end position="27"/>
    </location>
</feature>
<gene>
    <name evidence="9" type="ORF">BG57_25605</name>
    <name evidence="8" type="ORF">GCM10010985_48020</name>
</gene>
<evidence type="ECO:0000313" key="9">
    <source>
        <dbReference type="EMBL" id="KDR35960.1"/>
    </source>
</evidence>
<protein>
    <submittedName>
        <fullName evidence="9">Amino acid transporter</fullName>
    </submittedName>
</protein>
<dbReference type="RefSeq" id="WP_035962358.1">
    <property type="nucleotide sequence ID" value="NZ_BMEG01000009.1"/>
</dbReference>
<comment type="subcellular location">
    <subcellularLocation>
        <location evidence="1">Cell membrane</location>
        <topology evidence="1">Multi-pass membrane protein</topology>
    </subcellularLocation>
</comment>
<keyword evidence="5 7" id="KW-1133">Transmembrane helix</keyword>
<keyword evidence="4 7" id="KW-0812">Transmembrane</keyword>
<evidence type="ECO:0000256" key="3">
    <source>
        <dbReference type="ARBA" id="ARBA00022475"/>
    </source>
</evidence>
<evidence type="ECO:0000256" key="4">
    <source>
        <dbReference type="ARBA" id="ARBA00022692"/>
    </source>
</evidence>
<accession>A0A069P5J4</accession>
<evidence type="ECO:0000256" key="7">
    <source>
        <dbReference type="SAM" id="Phobius"/>
    </source>
</evidence>
<feature type="transmembrane region" description="Helical" evidence="7">
    <location>
        <begin position="190"/>
        <end position="209"/>
    </location>
</feature>
<name>A0A069P5J4_9BURK</name>
<evidence type="ECO:0000256" key="2">
    <source>
        <dbReference type="ARBA" id="ARBA00007928"/>
    </source>
</evidence>
<dbReference type="OrthoDB" id="9804822at2"/>
<dbReference type="eggNOG" id="COG1280">
    <property type="taxonomic scope" value="Bacteria"/>
</dbReference>
<feature type="transmembrane region" description="Helical" evidence="7">
    <location>
        <begin position="122"/>
        <end position="143"/>
    </location>
</feature>
<dbReference type="STRING" id="1071679.BG57_25605"/>
<dbReference type="AlphaFoldDB" id="A0A069P5J4"/>
<reference evidence="8" key="4">
    <citation type="submission" date="2024-05" db="EMBL/GenBank/DDBJ databases">
        <authorList>
            <person name="Sun Q."/>
            <person name="Zhou Y."/>
        </authorList>
    </citation>
    <scope>NUCLEOTIDE SEQUENCE</scope>
    <source>
        <strain evidence="8">CGMCC 1.11013</strain>
    </source>
</reference>
<evidence type="ECO:0000256" key="1">
    <source>
        <dbReference type="ARBA" id="ARBA00004651"/>
    </source>
</evidence>
<dbReference type="Proteomes" id="UP000597138">
    <property type="component" value="Unassembled WGS sequence"/>
</dbReference>
<dbReference type="Proteomes" id="UP000027439">
    <property type="component" value="Unassembled WGS sequence"/>
</dbReference>
<reference evidence="11" key="3">
    <citation type="journal article" date="2019" name="Int. J. Syst. Evol. Microbiol.">
        <title>The Global Catalogue of Microorganisms (GCM) 10K type strain sequencing project: providing services to taxonomists for standard genome sequencing and annotation.</title>
        <authorList>
            <consortium name="The Broad Institute Genomics Platform"/>
            <consortium name="The Broad Institute Genome Sequencing Center for Infectious Disease"/>
            <person name="Wu L."/>
            <person name="Ma J."/>
        </authorList>
    </citation>
    <scope>NUCLEOTIDE SEQUENCE [LARGE SCALE GENOMIC DNA]</scope>
    <source>
        <strain evidence="11">CGMCC 1.11013</strain>
    </source>
</reference>
<proteinExistence type="inferred from homology"/>
<dbReference type="Pfam" id="PF01810">
    <property type="entry name" value="LysE"/>
    <property type="match status" value="1"/>
</dbReference>
<keyword evidence="3" id="KW-1003">Cell membrane</keyword>
<dbReference type="GO" id="GO:0042970">
    <property type="term" value="F:homoserine transmembrane transporter activity"/>
    <property type="evidence" value="ECO:0007669"/>
    <property type="project" value="TreeGrafter"/>
</dbReference>
<reference evidence="9 10" key="2">
    <citation type="submission" date="2014-03" db="EMBL/GenBank/DDBJ databases">
        <title>Draft Genome Sequences of Four Burkholderia Strains.</title>
        <authorList>
            <person name="Liu X.Y."/>
            <person name="Li C.X."/>
            <person name="Xu J.H."/>
        </authorList>
    </citation>
    <scope>NUCLEOTIDE SEQUENCE [LARGE SCALE GENOMIC DNA]</scope>
    <source>
        <strain evidence="9 10">R27</strain>
    </source>
</reference>
<dbReference type="InterPro" id="IPR001123">
    <property type="entry name" value="LeuE-type"/>
</dbReference>
<comment type="similarity">
    <text evidence="2">Belongs to the Rht family.</text>
</comment>
<evidence type="ECO:0000313" key="11">
    <source>
        <dbReference type="Proteomes" id="UP000597138"/>
    </source>
</evidence>
<feature type="transmembrane region" description="Helical" evidence="7">
    <location>
        <begin position="71"/>
        <end position="88"/>
    </location>
</feature>
<evidence type="ECO:0000313" key="10">
    <source>
        <dbReference type="Proteomes" id="UP000027439"/>
    </source>
</evidence>
<evidence type="ECO:0000256" key="5">
    <source>
        <dbReference type="ARBA" id="ARBA00022989"/>
    </source>
</evidence>
<evidence type="ECO:0000256" key="6">
    <source>
        <dbReference type="ARBA" id="ARBA00023136"/>
    </source>
</evidence>
<feature type="transmembrane region" description="Helical" evidence="7">
    <location>
        <begin position="149"/>
        <end position="170"/>
    </location>
</feature>
<dbReference type="PANTHER" id="PTHR30086:SF14">
    <property type="entry name" value="HOMOSERINE_HOMOSERINE LACTONE EFFLUX PROTEIN"/>
    <property type="match status" value="1"/>
</dbReference>